<dbReference type="AlphaFoldDB" id="A0A498QB34"/>
<evidence type="ECO:0000313" key="2">
    <source>
        <dbReference type="Proteomes" id="UP000267289"/>
    </source>
</evidence>
<gene>
    <name evidence="1" type="ORF">LAUMK13_04175</name>
</gene>
<dbReference type="Proteomes" id="UP000267289">
    <property type="component" value="Unassembled WGS sequence"/>
</dbReference>
<dbReference type="EMBL" id="UPHQ01000222">
    <property type="protein sequence ID" value="VBA42766.1"/>
    <property type="molecule type" value="Genomic_DNA"/>
</dbReference>
<dbReference type="RefSeq" id="WP_244232471.1">
    <property type="nucleotide sequence ID" value="NZ_UPHQ01000222.1"/>
</dbReference>
<proteinExistence type="predicted"/>
<sequence>MANAALGADQMISSFVAALGGWPHTFWTSYLRVEIRSLMINPATSRPAAWADRAEAASIDGSLPTAALR</sequence>
<name>A0A498QB34_9MYCO</name>
<evidence type="ECO:0000313" key="1">
    <source>
        <dbReference type="EMBL" id="VBA42766.1"/>
    </source>
</evidence>
<accession>A0A498QB34</accession>
<keyword evidence="2" id="KW-1185">Reference proteome</keyword>
<protein>
    <submittedName>
        <fullName evidence="1">Uncharacterized protein</fullName>
    </submittedName>
</protein>
<organism evidence="1 2">
    <name type="scientific">Mycobacterium innocens</name>
    <dbReference type="NCBI Taxonomy" id="2341083"/>
    <lineage>
        <taxon>Bacteria</taxon>
        <taxon>Bacillati</taxon>
        <taxon>Actinomycetota</taxon>
        <taxon>Actinomycetes</taxon>
        <taxon>Mycobacteriales</taxon>
        <taxon>Mycobacteriaceae</taxon>
        <taxon>Mycobacterium</taxon>
    </lineage>
</organism>
<reference evidence="1 2" key="1">
    <citation type="submission" date="2018-09" db="EMBL/GenBank/DDBJ databases">
        <authorList>
            <person name="Tagini F."/>
        </authorList>
    </citation>
    <scope>NUCLEOTIDE SEQUENCE [LARGE SCALE GENOMIC DNA]</scope>
    <source>
        <strain evidence="1 2">MK13</strain>
    </source>
</reference>